<dbReference type="GO" id="GO:0003677">
    <property type="term" value="F:DNA binding"/>
    <property type="evidence" value="ECO:0007669"/>
    <property type="project" value="UniProtKB-KW"/>
</dbReference>
<accession>A0A7T7M8H9</accession>
<gene>
    <name evidence="19" type="ORF">JG540_07340</name>
</gene>
<dbReference type="PROSITE" id="PS51198">
    <property type="entry name" value="UVRD_HELICASE_ATP_BIND"/>
    <property type="match status" value="1"/>
</dbReference>
<comment type="catalytic activity">
    <reaction evidence="14">
        <text>ATP + H2O = ADP + phosphate + H(+)</text>
        <dbReference type="Rhea" id="RHEA:13065"/>
        <dbReference type="ChEBI" id="CHEBI:15377"/>
        <dbReference type="ChEBI" id="CHEBI:15378"/>
        <dbReference type="ChEBI" id="CHEBI:30616"/>
        <dbReference type="ChEBI" id="CHEBI:43474"/>
        <dbReference type="ChEBI" id="CHEBI:456216"/>
        <dbReference type="EC" id="5.6.2.4"/>
    </reaction>
</comment>
<dbReference type="InterPro" id="IPR027417">
    <property type="entry name" value="P-loop_NTPase"/>
</dbReference>
<dbReference type="GO" id="GO:0033202">
    <property type="term" value="C:DNA helicase complex"/>
    <property type="evidence" value="ECO:0007669"/>
    <property type="project" value="TreeGrafter"/>
</dbReference>
<dbReference type="EMBL" id="CP066802">
    <property type="protein sequence ID" value="QQM66873.1"/>
    <property type="molecule type" value="Genomic_DNA"/>
</dbReference>
<feature type="domain" description="UvrD-like helicase C-terminal" evidence="18">
    <location>
        <begin position="381"/>
        <end position="696"/>
    </location>
</feature>
<dbReference type="Gene3D" id="1.10.10.160">
    <property type="match status" value="1"/>
</dbReference>
<evidence type="ECO:0000313" key="19">
    <source>
        <dbReference type="EMBL" id="QQM66873.1"/>
    </source>
</evidence>
<dbReference type="CDD" id="cd17932">
    <property type="entry name" value="DEXQc_UvrD"/>
    <property type="match status" value="1"/>
</dbReference>
<dbReference type="InterPro" id="IPR014016">
    <property type="entry name" value="UvrD-like_ATP-bd"/>
</dbReference>
<dbReference type="PROSITE" id="PS51217">
    <property type="entry name" value="UVRD_HELICASE_CTER"/>
    <property type="match status" value="1"/>
</dbReference>
<keyword evidence="8 15" id="KW-0067">ATP-binding</keyword>
<evidence type="ECO:0000256" key="11">
    <source>
        <dbReference type="ARBA" id="ARBA00023235"/>
    </source>
</evidence>
<evidence type="ECO:0000256" key="8">
    <source>
        <dbReference type="ARBA" id="ARBA00022840"/>
    </source>
</evidence>
<keyword evidence="7" id="KW-0269">Exonuclease</keyword>
<keyword evidence="5 15" id="KW-0378">Hydrolase</keyword>
<dbReference type="GO" id="GO:0043138">
    <property type="term" value="F:3'-5' DNA helicase activity"/>
    <property type="evidence" value="ECO:0007669"/>
    <property type="project" value="UniProtKB-EC"/>
</dbReference>
<comment type="similarity">
    <text evidence="1">Belongs to the helicase family. UvrD subfamily.</text>
</comment>
<dbReference type="SUPFAM" id="SSF52540">
    <property type="entry name" value="P-loop containing nucleoside triphosphate hydrolases"/>
    <property type="match status" value="1"/>
</dbReference>
<keyword evidence="11" id="KW-0413">Isomerase</keyword>
<evidence type="ECO:0000256" key="14">
    <source>
        <dbReference type="ARBA" id="ARBA00048988"/>
    </source>
</evidence>
<evidence type="ECO:0000256" key="12">
    <source>
        <dbReference type="ARBA" id="ARBA00034617"/>
    </source>
</evidence>
<dbReference type="InterPro" id="IPR011604">
    <property type="entry name" value="PDDEXK-like_dom_sf"/>
</dbReference>
<dbReference type="Proteomes" id="UP000595895">
    <property type="component" value="Chromosome"/>
</dbReference>
<feature type="compositionally biased region" description="Polar residues" evidence="16">
    <location>
        <begin position="1"/>
        <end position="11"/>
    </location>
</feature>
<dbReference type="AlphaFoldDB" id="A0A7T7M8H9"/>
<dbReference type="Pfam" id="PF13361">
    <property type="entry name" value="UvrD_C"/>
    <property type="match status" value="1"/>
</dbReference>
<dbReference type="GO" id="GO:0004527">
    <property type="term" value="F:exonuclease activity"/>
    <property type="evidence" value="ECO:0007669"/>
    <property type="project" value="UniProtKB-KW"/>
</dbReference>
<evidence type="ECO:0000256" key="9">
    <source>
        <dbReference type="ARBA" id="ARBA00023125"/>
    </source>
</evidence>
<keyword evidence="2" id="KW-0540">Nuclease</keyword>
<organism evidence="19 20">
    <name type="scientific">Actinomyces weissii</name>
    <dbReference type="NCBI Taxonomy" id="675090"/>
    <lineage>
        <taxon>Bacteria</taxon>
        <taxon>Bacillati</taxon>
        <taxon>Actinomycetota</taxon>
        <taxon>Actinomycetes</taxon>
        <taxon>Actinomycetales</taxon>
        <taxon>Actinomycetaceae</taxon>
        <taxon>Actinomyces</taxon>
    </lineage>
</organism>
<evidence type="ECO:0000259" key="18">
    <source>
        <dbReference type="PROSITE" id="PS51217"/>
    </source>
</evidence>
<keyword evidence="3 15" id="KW-0547">Nucleotide-binding</keyword>
<reference evidence="19 20" key="1">
    <citation type="submission" date="2020-12" db="EMBL/GenBank/DDBJ databases">
        <authorList>
            <person name="Zhou J."/>
        </authorList>
    </citation>
    <scope>NUCLEOTIDE SEQUENCE [LARGE SCALE GENOMIC DNA]</scope>
    <source>
        <strain evidence="19 20">CCUG 61299</strain>
    </source>
</reference>
<dbReference type="Gene3D" id="1.10.486.10">
    <property type="entry name" value="PCRA, domain 4"/>
    <property type="match status" value="1"/>
</dbReference>
<feature type="region of interest" description="Disordered" evidence="16">
    <location>
        <begin position="946"/>
        <end position="967"/>
    </location>
</feature>
<feature type="compositionally biased region" description="Low complexity" evidence="16">
    <location>
        <begin position="956"/>
        <end position="967"/>
    </location>
</feature>
<keyword evidence="10" id="KW-0234">DNA repair</keyword>
<sequence length="1198" mass="128099">MSTTPQPQRLTSPGLDPESPSPSLQSPGLASRDLTPEQLARALGVHTPTPEQSQVISHPLSPVLVVAGAGSGKTATMSQRVVYLVASGQVRPEQVLGLTFTRKATAELDQRVATRLSQLAASGLLEGQAQEAPEPTIATYNSFAGSIVRDHGLRIGAAPDSVLITEARAWQIASGLVESCTEPLPLDKAGSATSLVLRLDAALSENLLSVPQAQEQLADLEELFTALAGVRGLKSIIGKAPGNLRTQRQMLGLVQAYRDHKRRHNLLDFGDQVALACRVCEEVPEAVHALRAQYPAVLLDEFQDTSVAQLRLLSALFAGSGVTAVGDPNQAIYGWRGASAGALDTFHARFNPAGTAAVAAGGPAATHTPVLQLSTAWRNDRRILQAANVTSGPLRHHQPQAGDPRTEHIPVQELVERPAGTGLADGLVAGAFLQDPLQEAEHIARFLDERWGPTAQMAVLCRTREQLGPVAQALEAHGLPYEVVGLGGMLSVPEVADVRALLTVAADPERGDRLVRLLTGRQIGASDLQALHRLSRSLLRRTSHSPGWQPDSEEAEHPLLAEAVEHLTRLDEQEQPPTAPGLSEPGRRAAVALGRAVRRARRALGLPLPEQVVLAERALGLDIEVTARVGNPLGRRALDAFRATAEQFTADMEAPTLTGFLQWLDTAEEREAGFAAPEVEPEPGAVQVLTVHASKGLEWDTVCVCGLDEQVFPSYRAKPTDDLTLVTSGWMTSAEELPHPLRADADTLPPFTLGGMEPAAEQAADLKQELAVYREALGRHSLAEERRLAYVAFTRARHDLLLTGSHLAKGASSPRPVSRFLAELRRRELVTPYGDGWTEPDPQALNPLVASQATGTWPHETSPDTREGRLQQARLQAAQLVRQARTRPAETGPAGTPGTGLPEAGPLGTGLPDAGLSGAALPGSNRATVEAPAPAPRVARWCTEATPSGARRPGSGLTDTDAATAGAPAPDLRVARWCTEAALLLAERSQLAQEVPQVRLPAHLAATKVDDLRERPDELALALRRPLPPRPSPSSRLGTVFHEAVAQRLAAQAGLLSLQEAGAPPTLSPADRQQVESWLQVVESLPLLEGYVLAHTEKELETTLAGVTLRCRLDAVFKQVDGGGWLIVDWKTGRQEVPVEQLSVYVHAWARAQEVEPESVRAAYVYVAQAEPSRQVRELSAQQLVPLEELTRALSLSG</sequence>
<keyword evidence="9" id="KW-0238">DNA-binding</keyword>
<dbReference type="GO" id="GO:0005524">
    <property type="term" value="F:ATP binding"/>
    <property type="evidence" value="ECO:0007669"/>
    <property type="project" value="UniProtKB-UniRule"/>
</dbReference>
<name>A0A7T7M8H9_9ACTO</name>
<evidence type="ECO:0000256" key="4">
    <source>
        <dbReference type="ARBA" id="ARBA00022763"/>
    </source>
</evidence>
<dbReference type="EC" id="5.6.2.4" evidence="13"/>
<evidence type="ECO:0000259" key="17">
    <source>
        <dbReference type="PROSITE" id="PS51198"/>
    </source>
</evidence>
<dbReference type="GO" id="GO:0005829">
    <property type="term" value="C:cytosol"/>
    <property type="evidence" value="ECO:0007669"/>
    <property type="project" value="TreeGrafter"/>
</dbReference>
<evidence type="ECO:0000256" key="5">
    <source>
        <dbReference type="ARBA" id="ARBA00022801"/>
    </source>
</evidence>
<dbReference type="Gene3D" id="3.90.320.10">
    <property type="match status" value="1"/>
</dbReference>
<keyword evidence="4" id="KW-0227">DNA damage</keyword>
<feature type="compositionally biased region" description="Low complexity" evidence="16">
    <location>
        <begin position="877"/>
        <end position="912"/>
    </location>
</feature>
<dbReference type="PANTHER" id="PTHR11070">
    <property type="entry name" value="UVRD / RECB / PCRA DNA HELICASE FAMILY MEMBER"/>
    <property type="match status" value="1"/>
</dbReference>
<evidence type="ECO:0000256" key="6">
    <source>
        <dbReference type="ARBA" id="ARBA00022806"/>
    </source>
</evidence>
<feature type="region of interest" description="Disordered" evidence="16">
    <location>
        <begin position="1"/>
        <end position="31"/>
    </location>
</feature>
<evidence type="ECO:0000256" key="1">
    <source>
        <dbReference type="ARBA" id="ARBA00009922"/>
    </source>
</evidence>
<dbReference type="Pfam" id="PF00580">
    <property type="entry name" value="UvrD-helicase"/>
    <property type="match status" value="1"/>
</dbReference>
<dbReference type="InterPro" id="IPR013986">
    <property type="entry name" value="DExx_box_DNA_helicase_dom_sf"/>
</dbReference>
<dbReference type="InterPro" id="IPR038726">
    <property type="entry name" value="PDDEXK_AddAB-type"/>
</dbReference>
<evidence type="ECO:0000256" key="10">
    <source>
        <dbReference type="ARBA" id="ARBA00023204"/>
    </source>
</evidence>
<feature type="binding site" evidence="15">
    <location>
        <begin position="67"/>
        <end position="74"/>
    </location>
    <ligand>
        <name>ATP</name>
        <dbReference type="ChEBI" id="CHEBI:30616"/>
    </ligand>
</feature>
<dbReference type="Pfam" id="PF12705">
    <property type="entry name" value="PDDEXK_1"/>
    <property type="match status" value="1"/>
</dbReference>
<dbReference type="PANTHER" id="PTHR11070:SF55">
    <property type="entry name" value="DNA 3'-5' HELICASE"/>
    <property type="match status" value="1"/>
</dbReference>
<evidence type="ECO:0000256" key="3">
    <source>
        <dbReference type="ARBA" id="ARBA00022741"/>
    </source>
</evidence>
<feature type="domain" description="UvrD-like helicase ATP-binding" evidence="17">
    <location>
        <begin position="46"/>
        <end position="380"/>
    </location>
</feature>
<dbReference type="KEGG" id="awe:JG540_07340"/>
<comment type="catalytic activity">
    <reaction evidence="12">
        <text>Couples ATP hydrolysis with the unwinding of duplex DNA by translocating in the 3'-5' direction.</text>
        <dbReference type="EC" id="5.6.2.4"/>
    </reaction>
</comment>
<keyword evidence="20" id="KW-1185">Reference proteome</keyword>
<dbReference type="Gene3D" id="3.40.50.300">
    <property type="entry name" value="P-loop containing nucleotide triphosphate hydrolases"/>
    <property type="match status" value="3"/>
</dbReference>
<protein>
    <recommendedName>
        <fullName evidence="13">DNA 3'-5' helicase</fullName>
        <ecNumber evidence="13">5.6.2.4</ecNumber>
    </recommendedName>
</protein>
<evidence type="ECO:0000256" key="7">
    <source>
        <dbReference type="ARBA" id="ARBA00022839"/>
    </source>
</evidence>
<keyword evidence="6 15" id="KW-0347">Helicase</keyword>
<dbReference type="RefSeq" id="WP_200274994.1">
    <property type="nucleotide sequence ID" value="NZ_CP066802.1"/>
</dbReference>
<evidence type="ECO:0000256" key="2">
    <source>
        <dbReference type="ARBA" id="ARBA00022722"/>
    </source>
</evidence>
<dbReference type="GO" id="GO:0000725">
    <property type="term" value="P:recombinational repair"/>
    <property type="evidence" value="ECO:0007669"/>
    <property type="project" value="TreeGrafter"/>
</dbReference>
<feature type="region of interest" description="Disordered" evidence="16">
    <location>
        <begin position="877"/>
        <end position="932"/>
    </location>
</feature>
<evidence type="ECO:0000313" key="20">
    <source>
        <dbReference type="Proteomes" id="UP000595895"/>
    </source>
</evidence>
<evidence type="ECO:0000256" key="16">
    <source>
        <dbReference type="SAM" id="MobiDB-lite"/>
    </source>
</evidence>
<evidence type="ECO:0000256" key="15">
    <source>
        <dbReference type="PROSITE-ProRule" id="PRU00560"/>
    </source>
</evidence>
<proteinExistence type="inferred from homology"/>
<dbReference type="InterPro" id="IPR014017">
    <property type="entry name" value="DNA_helicase_UvrD-like_C"/>
</dbReference>
<dbReference type="InterPro" id="IPR000212">
    <property type="entry name" value="DNA_helicase_UvrD/REP"/>
</dbReference>
<evidence type="ECO:0000256" key="13">
    <source>
        <dbReference type="ARBA" id="ARBA00034808"/>
    </source>
</evidence>